<proteinExistence type="predicted"/>
<feature type="domain" description="GP-PDE" evidence="1">
    <location>
        <begin position="6"/>
        <end position="234"/>
    </location>
</feature>
<evidence type="ECO:0000259" key="1">
    <source>
        <dbReference type="PROSITE" id="PS51704"/>
    </source>
</evidence>
<dbReference type="GO" id="GO:0008889">
    <property type="term" value="F:glycerophosphodiester phosphodiesterase activity"/>
    <property type="evidence" value="ECO:0007669"/>
    <property type="project" value="UniProtKB-EC"/>
</dbReference>
<keyword evidence="3" id="KW-1185">Reference proteome</keyword>
<dbReference type="Proteomes" id="UP000503483">
    <property type="component" value="Chromosome"/>
</dbReference>
<sequence>MSLFKNRFIAHRGLHNNLIPENSLLSFSKALEYNYAIEFDLTITKDEKVVVFHDDNLLRLCNVDKDIENVTYSHLQELNLHNSNEKIPLFKEVLYLVNGKIALIIEIKKHNSIGVLEDNIVKLLNNYDGEYFICSFERNVLTWFKNNNPHLKRGLIFESNPKKFEKYNKILFLYKYYKTKADFISLDYKLLDSSVYDFCKKNNLELITWTIKNKEDYENIKKKVNGVIFEKFIL</sequence>
<organism evidence="2 3">
    <name type="scientific">Arcobacter acticola</name>
    <dbReference type="NCBI Taxonomy" id="1849015"/>
    <lineage>
        <taxon>Bacteria</taxon>
        <taxon>Pseudomonadati</taxon>
        <taxon>Campylobacterota</taxon>
        <taxon>Epsilonproteobacteria</taxon>
        <taxon>Campylobacterales</taxon>
        <taxon>Arcobacteraceae</taxon>
        <taxon>Arcobacter</taxon>
    </lineage>
</organism>
<dbReference type="KEGG" id="paco:AACT_2384"/>
<accession>A0A6M8ED99</accession>
<dbReference type="PANTHER" id="PTHR46211">
    <property type="entry name" value="GLYCEROPHOSPHORYL DIESTER PHOSPHODIESTERASE"/>
    <property type="match status" value="1"/>
</dbReference>
<dbReference type="Gene3D" id="3.20.20.190">
    <property type="entry name" value="Phosphatidylinositol (PI) phosphodiesterase"/>
    <property type="match status" value="1"/>
</dbReference>
<dbReference type="EMBL" id="CP042652">
    <property type="protein sequence ID" value="QKE29493.1"/>
    <property type="molecule type" value="Genomic_DNA"/>
</dbReference>
<dbReference type="PROSITE" id="PS51704">
    <property type="entry name" value="GP_PDE"/>
    <property type="match status" value="1"/>
</dbReference>
<reference evidence="2 3" key="1">
    <citation type="submission" date="2019-08" db="EMBL/GenBank/DDBJ databases">
        <title>Complete genome sequence of Arcobacter acticola.</title>
        <authorList>
            <person name="Miller W."/>
        </authorList>
    </citation>
    <scope>NUCLEOTIDE SEQUENCE [LARGE SCALE GENOMIC DNA]</scope>
    <source>
        <strain evidence="2 3">KCTC 52212</strain>
    </source>
</reference>
<dbReference type="RefSeq" id="WP_172127237.1">
    <property type="nucleotide sequence ID" value="NZ_CP042652.1"/>
</dbReference>
<evidence type="ECO:0000313" key="2">
    <source>
        <dbReference type="EMBL" id="QKE29493.1"/>
    </source>
</evidence>
<dbReference type="InterPro" id="IPR017946">
    <property type="entry name" value="PLC-like_Pdiesterase_TIM-brl"/>
</dbReference>
<dbReference type="EC" id="3.1.4.46" evidence="2"/>
<gene>
    <name evidence="2" type="primary">ugpQ</name>
    <name evidence="2" type="ORF">AACT_2384</name>
</gene>
<dbReference type="PANTHER" id="PTHR46211:SF1">
    <property type="entry name" value="GLYCEROPHOSPHODIESTER PHOSPHODIESTERASE, CYTOPLASMIC"/>
    <property type="match status" value="1"/>
</dbReference>
<protein>
    <submittedName>
        <fullName evidence="2">Glycerophosphodiester phosphodiesterase</fullName>
        <ecNumber evidence="2">3.1.4.46</ecNumber>
    </submittedName>
</protein>
<dbReference type="GO" id="GO:0006629">
    <property type="term" value="P:lipid metabolic process"/>
    <property type="evidence" value="ECO:0007669"/>
    <property type="project" value="InterPro"/>
</dbReference>
<dbReference type="AlphaFoldDB" id="A0A6M8ED99"/>
<dbReference type="InterPro" id="IPR030395">
    <property type="entry name" value="GP_PDE_dom"/>
</dbReference>
<evidence type="ECO:0000313" key="3">
    <source>
        <dbReference type="Proteomes" id="UP000503483"/>
    </source>
</evidence>
<keyword evidence="2" id="KW-0378">Hydrolase</keyword>
<dbReference type="SUPFAM" id="SSF51695">
    <property type="entry name" value="PLC-like phosphodiesterases"/>
    <property type="match status" value="1"/>
</dbReference>
<dbReference type="Pfam" id="PF03009">
    <property type="entry name" value="GDPD"/>
    <property type="match status" value="1"/>
</dbReference>
<name>A0A6M8ED99_9BACT</name>